<reference evidence="10" key="1">
    <citation type="submission" date="2025-08" db="UniProtKB">
        <authorList>
            <consortium name="Ensembl"/>
        </authorList>
    </citation>
    <scope>IDENTIFICATION</scope>
</reference>
<evidence type="ECO:0000313" key="11">
    <source>
        <dbReference type="Proteomes" id="UP000694700"/>
    </source>
</evidence>
<dbReference type="Pfam" id="PF09238">
    <property type="entry name" value="IL4Ra_N"/>
    <property type="match status" value="1"/>
</dbReference>
<protein>
    <recommendedName>
        <fullName evidence="9">Interleukin-4 receptor alpha N-terminal domain-containing protein</fullName>
    </recommendedName>
</protein>
<evidence type="ECO:0000256" key="8">
    <source>
        <dbReference type="SAM" id="SignalP"/>
    </source>
</evidence>
<sequence length="587" mass="65203">MFPRFLKCQIIIALICHAFCYEPTEEDLKCFNDYEKEMKCSLSTDRLKSCSGYKLNVTQNVFNMFQEMYACIFERSHNSDKCECRINVKGFVITEIFTTTLLEGSNVLLSKTSKTEDFIKPKTPVLSVQKTENGNFYVTWDDQYKLGRRHFLEDLKINLAYGIKGELEKISKTVPNTVGSFEIVGKNLQPNTNYVLTATMSTGYNDHSISSDQSTPAEFTTSSSPNEIAKIVIPALCVGLIIIICVIFFCILRMKMNWWDKISKPKIDANLGEEKDHILPPSVLKFSSIHVEIPTLDLHEDKKLISALSVDTNNEKNSYSNESAPVDYGQACTGSPEENFNTIDIASHVEHALDEVFQLPPITNNPSPLSPCNQVTTSWSIKCVNGIRCSRECNRANRDSGNCSGSSMFSNMSYLGSATDDSLFLDQLSPDRYCQSGKREVSDSDARESQFNSPTNTLEDGYQCFSSVLEKGNDADVCVSLSDDVGADEKCMKNLITSTNPLYPSLILHDGSVTPSDEGYQAFQGLTKSTEGQWSMSVSTEQALNACGALKFPQSTGQDPTSVLQCSWAPSLHFSPGIQIDSTYQCV</sequence>
<evidence type="ECO:0000256" key="2">
    <source>
        <dbReference type="ARBA" id="ARBA00022692"/>
    </source>
</evidence>
<evidence type="ECO:0000256" key="4">
    <source>
        <dbReference type="ARBA" id="ARBA00022989"/>
    </source>
</evidence>
<dbReference type="GO" id="GO:0004896">
    <property type="term" value="F:cytokine receptor activity"/>
    <property type="evidence" value="ECO:0007669"/>
    <property type="project" value="InterPro"/>
</dbReference>
<dbReference type="PANTHER" id="PTHR23037">
    <property type="entry name" value="CYTOKINE RECEPTOR"/>
    <property type="match status" value="1"/>
</dbReference>
<evidence type="ECO:0000256" key="7">
    <source>
        <dbReference type="SAM" id="Phobius"/>
    </source>
</evidence>
<evidence type="ECO:0000256" key="6">
    <source>
        <dbReference type="ARBA" id="ARBA00023170"/>
    </source>
</evidence>
<proteinExistence type="predicted"/>
<dbReference type="GO" id="GO:0009897">
    <property type="term" value="C:external side of plasma membrane"/>
    <property type="evidence" value="ECO:0007669"/>
    <property type="project" value="TreeGrafter"/>
</dbReference>
<evidence type="ECO:0000259" key="9">
    <source>
        <dbReference type="Pfam" id="PF09238"/>
    </source>
</evidence>
<dbReference type="Ensembl" id="ENSCCRT00015069268.1">
    <property type="protein sequence ID" value="ENSCCRP00015067083.1"/>
    <property type="gene ID" value="ENSCCRG00015027307.1"/>
</dbReference>
<organism evidence="10 11">
    <name type="scientific">Cyprinus carpio</name>
    <name type="common">Common carp</name>
    <dbReference type="NCBI Taxonomy" id="7962"/>
    <lineage>
        <taxon>Eukaryota</taxon>
        <taxon>Metazoa</taxon>
        <taxon>Chordata</taxon>
        <taxon>Craniata</taxon>
        <taxon>Vertebrata</taxon>
        <taxon>Euteleostomi</taxon>
        <taxon>Actinopterygii</taxon>
        <taxon>Neopterygii</taxon>
        <taxon>Teleostei</taxon>
        <taxon>Ostariophysi</taxon>
        <taxon>Cypriniformes</taxon>
        <taxon>Cyprinidae</taxon>
        <taxon>Cyprininae</taxon>
        <taxon>Cyprinus</taxon>
    </lineage>
</organism>
<keyword evidence="2 7" id="KW-0812">Transmembrane</keyword>
<evidence type="ECO:0000313" key="10">
    <source>
        <dbReference type="Ensembl" id="ENSCCRP00015067083.1"/>
    </source>
</evidence>
<evidence type="ECO:0000256" key="3">
    <source>
        <dbReference type="ARBA" id="ARBA00022729"/>
    </source>
</evidence>
<feature type="transmembrane region" description="Helical" evidence="7">
    <location>
        <begin position="231"/>
        <end position="252"/>
    </location>
</feature>
<keyword evidence="3 8" id="KW-0732">Signal</keyword>
<dbReference type="InterPro" id="IPR036116">
    <property type="entry name" value="FN3_sf"/>
</dbReference>
<name>A0A8C1WHG4_CYPCA</name>
<keyword evidence="4 7" id="KW-1133">Transmembrane helix</keyword>
<evidence type="ECO:0000256" key="5">
    <source>
        <dbReference type="ARBA" id="ARBA00023136"/>
    </source>
</evidence>
<dbReference type="Gene3D" id="2.60.40.10">
    <property type="entry name" value="Immunoglobulins"/>
    <property type="match status" value="2"/>
</dbReference>
<dbReference type="InterPro" id="IPR015319">
    <property type="entry name" value="IL-4_rcpt-alpha_N"/>
</dbReference>
<feature type="domain" description="Interleukin-4 receptor alpha N-terminal" evidence="9">
    <location>
        <begin position="27"/>
        <end position="112"/>
    </location>
</feature>
<feature type="signal peptide" evidence="8">
    <location>
        <begin position="1"/>
        <end position="20"/>
    </location>
</feature>
<dbReference type="PANTHER" id="PTHR23037:SF42">
    <property type="entry name" value="CYTOKINE RECEPTOR COMMON SUBUNIT GAMMA ISOFORM X1-RELATED"/>
    <property type="match status" value="1"/>
</dbReference>
<dbReference type="AlphaFoldDB" id="A0A8C1WHG4"/>
<dbReference type="GO" id="GO:0002532">
    <property type="term" value="P:production of molecular mediator involved in inflammatory response"/>
    <property type="evidence" value="ECO:0007669"/>
    <property type="project" value="InterPro"/>
</dbReference>
<accession>A0A8C1WHG4</accession>
<dbReference type="Proteomes" id="UP000694700">
    <property type="component" value="Unplaced"/>
</dbReference>
<dbReference type="InterPro" id="IPR013783">
    <property type="entry name" value="Ig-like_fold"/>
</dbReference>
<dbReference type="GO" id="GO:0016064">
    <property type="term" value="P:immunoglobulin mediated immune response"/>
    <property type="evidence" value="ECO:0007669"/>
    <property type="project" value="TreeGrafter"/>
</dbReference>
<keyword evidence="5 7" id="KW-0472">Membrane</keyword>
<dbReference type="SUPFAM" id="SSF49265">
    <property type="entry name" value="Fibronectin type III"/>
    <property type="match status" value="2"/>
</dbReference>
<evidence type="ECO:0000256" key="1">
    <source>
        <dbReference type="ARBA" id="ARBA00004167"/>
    </source>
</evidence>
<comment type="subcellular location">
    <subcellularLocation>
        <location evidence="1">Membrane</location>
        <topology evidence="1">Single-pass membrane protein</topology>
    </subcellularLocation>
</comment>
<feature type="chain" id="PRO_5034726474" description="Interleukin-4 receptor alpha N-terminal domain-containing protein" evidence="8">
    <location>
        <begin position="21"/>
        <end position="587"/>
    </location>
</feature>
<keyword evidence="6" id="KW-0675">Receptor</keyword>